<evidence type="ECO:0000256" key="2">
    <source>
        <dbReference type="ARBA" id="ARBA00023015"/>
    </source>
</evidence>
<dbReference type="GO" id="GO:0045944">
    <property type="term" value="P:positive regulation of transcription by RNA polymerase II"/>
    <property type="evidence" value="ECO:0007669"/>
    <property type="project" value="TreeGrafter"/>
</dbReference>
<organism evidence="8 9">
    <name type="scientific">Colletotrichum noveboracense</name>
    <dbReference type="NCBI Taxonomy" id="2664923"/>
    <lineage>
        <taxon>Eukaryota</taxon>
        <taxon>Fungi</taxon>
        <taxon>Dikarya</taxon>
        <taxon>Ascomycota</taxon>
        <taxon>Pezizomycotina</taxon>
        <taxon>Sordariomycetes</taxon>
        <taxon>Hypocreomycetidae</taxon>
        <taxon>Glomerellales</taxon>
        <taxon>Glomerellaceae</taxon>
        <taxon>Colletotrichum</taxon>
        <taxon>Colletotrichum gloeosporioides species complex</taxon>
    </lineage>
</organism>
<sequence>MSSKLNDRNFGSLRIRQACDACHFKKIRCLRGPEEGDGPCQKCSREGVACVFSPALKTGRPPKKPPAAIRPEPGPTLTPPSTLSSDTPSQPIDPVSQALPSTSEETPIPWEAWDGIDMGIVCFPSADCPLQHDFDELKKAAKPEVIVLKRLEQLSAFQQQLVAKRREHAAVFSRQPGTDASSAIQEMLHITQKVTKFNAWLMMGGAKFAFRKPMLDSMSDETALMMVVSPATLVLEVFVDILELAFPSLKKRPSDSDCSVSGEAGVRAINPALLSNASMKELGFTPAAVPDIAAVHNLANPVCIYVLLTALQDQLDSMRKAVELGLDSFPRMDTAKGAQGLLPAIMDQYSEKIRFVQGHITKAGGDNLTAGLD</sequence>
<evidence type="ECO:0000313" key="9">
    <source>
        <dbReference type="Proteomes" id="UP001152533"/>
    </source>
</evidence>
<feature type="domain" description="Zn(2)-C6 fungal-type" evidence="7">
    <location>
        <begin position="18"/>
        <end position="52"/>
    </location>
</feature>
<dbReference type="Gene3D" id="4.10.240.10">
    <property type="entry name" value="Zn(2)-C6 fungal-type DNA-binding domain"/>
    <property type="match status" value="1"/>
</dbReference>
<accession>A0A9W4S0D4</accession>
<feature type="compositionally biased region" description="Low complexity" evidence="6">
    <location>
        <begin position="79"/>
        <end position="90"/>
    </location>
</feature>
<gene>
    <name evidence="8" type="ORF">CGXH109_LOCUS108509</name>
</gene>
<dbReference type="InterPro" id="IPR001138">
    <property type="entry name" value="Zn2Cys6_DnaBD"/>
</dbReference>
<dbReference type="GO" id="GO:0043565">
    <property type="term" value="F:sequence-specific DNA binding"/>
    <property type="evidence" value="ECO:0007669"/>
    <property type="project" value="TreeGrafter"/>
</dbReference>
<reference evidence="8" key="1">
    <citation type="submission" date="2022-08" db="EMBL/GenBank/DDBJ databases">
        <authorList>
            <person name="Giroux E."/>
            <person name="Giroux E."/>
        </authorList>
    </citation>
    <scope>NUCLEOTIDE SEQUENCE</scope>
    <source>
        <strain evidence="8">H1091258</strain>
    </source>
</reference>
<evidence type="ECO:0000256" key="1">
    <source>
        <dbReference type="ARBA" id="ARBA00004123"/>
    </source>
</evidence>
<evidence type="ECO:0000259" key="7">
    <source>
        <dbReference type="PROSITE" id="PS50048"/>
    </source>
</evidence>
<name>A0A9W4S0D4_9PEZI</name>
<dbReference type="EMBL" id="CAMGZC010001125">
    <property type="protein sequence ID" value="CAI0651623.1"/>
    <property type="molecule type" value="Genomic_DNA"/>
</dbReference>
<evidence type="ECO:0000256" key="6">
    <source>
        <dbReference type="SAM" id="MobiDB-lite"/>
    </source>
</evidence>
<keyword evidence="5" id="KW-0539">Nucleus</keyword>
<protein>
    <recommendedName>
        <fullName evidence="7">Zn(2)-C6 fungal-type domain-containing protein</fullName>
    </recommendedName>
</protein>
<dbReference type="Proteomes" id="UP001152533">
    <property type="component" value="Unassembled WGS sequence"/>
</dbReference>
<dbReference type="Pfam" id="PF00172">
    <property type="entry name" value="Zn_clus"/>
    <property type="match status" value="1"/>
</dbReference>
<evidence type="ECO:0000313" key="8">
    <source>
        <dbReference type="EMBL" id="CAI0651623.1"/>
    </source>
</evidence>
<feature type="region of interest" description="Disordered" evidence="6">
    <location>
        <begin position="55"/>
        <end position="106"/>
    </location>
</feature>
<dbReference type="AlphaFoldDB" id="A0A9W4S0D4"/>
<comment type="caution">
    <text evidence="8">The sequence shown here is derived from an EMBL/GenBank/DDBJ whole genome shotgun (WGS) entry which is preliminary data.</text>
</comment>
<dbReference type="GO" id="GO:0008270">
    <property type="term" value="F:zinc ion binding"/>
    <property type="evidence" value="ECO:0007669"/>
    <property type="project" value="InterPro"/>
</dbReference>
<dbReference type="SUPFAM" id="SSF57701">
    <property type="entry name" value="Zn2/Cys6 DNA-binding domain"/>
    <property type="match status" value="1"/>
</dbReference>
<dbReference type="PROSITE" id="PS00463">
    <property type="entry name" value="ZN2_CY6_FUNGAL_1"/>
    <property type="match status" value="1"/>
</dbReference>
<evidence type="ECO:0000256" key="4">
    <source>
        <dbReference type="ARBA" id="ARBA00023163"/>
    </source>
</evidence>
<dbReference type="InterPro" id="IPR051711">
    <property type="entry name" value="Stress_Response_Reg"/>
</dbReference>
<dbReference type="PANTHER" id="PTHR47540:SF2">
    <property type="entry name" value="ZN(II)2CYS6 TRANSCRIPTION FACTOR (EUROFUNG)"/>
    <property type="match status" value="1"/>
</dbReference>
<dbReference type="CDD" id="cd00067">
    <property type="entry name" value="GAL4"/>
    <property type="match status" value="1"/>
</dbReference>
<dbReference type="GO" id="GO:0000981">
    <property type="term" value="F:DNA-binding transcription factor activity, RNA polymerase II-specific"/>
    <property type="evidence" value="ECO:0007669"/>
    <property type="project" value="InterPro"/>
</dbReference>
<dbReference type="PANTHER" id="PTHR47540">
    <property type="entry name" value="THIAMINE REPRESSIBLE GENES REGULATORY PROTEIN THI5"/>
    <property type="match status" value="1"/>
</dbReference>
<evidence type="ECO:0000256" key="5">
    <source>
        <dbReference type="ARBA" id="ARBA00023242"/>
    </source>
</evidence>
<dbReference type="GO" id="GO:0005634">
    <property type="term" value="C:nucleus"/>
    <property type="evidence" value="ECO:0007669"/>
    <property type="project" value="UniProtKB-SubCell"/>
</dbReference>
<dbReference type="InterPro" id="IPR036864">
    <property type="entry name" value="Zn2-C6_fun-type_DNA-bd_sf"/>
</dbReference>
<keyword evidence="3" id="KW-0238">DNA-binding</keyword>
<comment type="subcellular location">
    <subcellularLocation>
        <location evidence="1">Nucleus</location>
    </subcellularLocation>
</comment>
<dbReference type="PROSITE" id="PS50048">
    <property type="entry name" value="ZN2_CY6_FUNGAL_2"/>
    <property type="match status" value="1"/>
</dbReference>
<keyword evidence="4" id="KW-0804">Transcription</keyword>
<keyword evidence="2" id="KW-0805">Transcription regulation</keyword>
<keyword evidence="9" id="KW-1185">Reference proteome</keyword>
<proteinExistence type="predicted"/>
<evidence type="ECO:0000256" key="3">
    <source>
        <dbReference type="ARBA" id="ARBA00023125"/>
    </source>
</evidence>
<dbReference type="SMART" id="SM00066">
    <property type="entry name" value="GAL4"/>
    <property type="match status" value="1"/>
</dbReference>